<proteinExistence type="predicted"/>
<dbReference type="AlphaFoldDB" id="A0A1L9SFH9"/>
<accession>A0A1L9SFH9</accession>
<evidence type="ECO:0000313" key="2">
    <source>
        <dbReference type="Proteomes" id="UP000184188"/>
    </source>
</evidence>
<organism evidence="1 2">
    <name type="scientific">Penicilliopsis zonata CBS 506.65</name>
    <dbReference type="NCBI Taxonomy" id="1073090"/>
    <lineage>
        <taxon>Eukaryota</taxon>
        <taxon>Fungi</taxon>
        <taxon>Dikarya</taxon>
        <taxon>Ascomycota</taxon>
        <taxon>Pezizomycotina</taxon>
        <taxon>Eurotiomycetes</taxon>
        <taxon>Eurotiomycetidae</taxon>
        <taxon>Eurotiales</taxon>
        <taxon>Aspergillaceae</taxon>
        <taxon>Penicilliopsis</taxon>
    </lineage>
</organism>
<evidence type="ECO:0000313" key="1">
    <source>
        <dbReference type="EMBL" id="OJJ45764.1"/>
    </source>
</evidence>
<sequence length="326" mass="35658">MDQQWIGCMVSAAVIRTAAACHRYQLDYPPGQERSGPSISPSPLIVSGMWVDSGKAPAGPATASSSSFPAISELQPPTSSIIFIWQCFPPSIVGFLTRPHEPYDEMGNATANRPNQRALALPRPSMVAFLTSRPVVWPWKSIPGDGWVRHQHESWWFEQSTSARPPTSPLAVVAASIWERCQYVQHSVPLSANDHRSGYCSNGRVPQGSRFFALLHALSILFSKARVFRSGRALSTDLQHLTPLPDRSGIPTMYKSSLLPLHGGARKPGEEVLAIRIGWVIFFAETSLESFFIRPVYDIIVHHASDLLGVSPPATNSAKLLAGNLS</sequence>
<protein>
    <submittedName>
        <fullName evidence="1">Uncharacterized protein</fullName>
    </submittedName>
</protein>
<name>A0A1L9SFH9_9EURO</name>
<keyword evidence="2" id="KW-1185">Reference proteome</keyword>
<dbReference type="Proteomes" id="UP000184188">
    <property type="component" value="Unassembled WGS sequence"/>
</dbReference>
<dbReference type="RefSeq" id="XP_022580274.1">
    <property type="nucleotide sequence ID" value="XM_022726981.1"/>
</dbReference>
<dbReference type="EMBL" id="KV878344">
    <property type="protein sequence ID" value="OJJ45764.1"/>
    <property type="molecule type" value="Genomic_DNA"/>
</dbReference>
<dbReference type="VEuPathDB" id="FungiDB:ASPZODRAFT_17206"/>
<reference evidence="2" key="1">
    <citation type="journal article" date="2017" name="Genome Biol.">
        <title>Comparative genomics reveals high biological diversity and specific adaptations in the industrially and medically important fungal genus Aspergillus.</title>
        <authorList>
            <person name="de Vries R.P."/>
            <person name="Riley R."/>
            <person name="Wiebenga A."/>
            <person name="Aguilar-Osorio G."/>
            <person name="Amillis S."/>
            <person name="Uchima C.A."/>
            <person name="Anderluh G."/>
            <person name="Asadollahi M."/>
            <person name="Askin M."/>
            <person name="Barry K."/>
            <person name="Battaglia E."/>
            <person name="Bayram O."/>
            <person name="Benocci T."/>
            <person name="Braus-Stromeyer S.A."/>
            <person name="Caldana C."/>
            <person name="Canovas D."/>
            <person name="Cerqueira G.C."/>
            <person name="Chen F."/>
            <person name="Chen W."/>
            <person name="Choi C."/>
            <person name="Clum A."/>
            <person name="Dos Santos R.A."/>
            <person name="Damasio A.R."/>
            <person name="Diallinas G."/>
            <person name="Emri T."/>
            <person name="Fekete E."/>
            <person name="Flipphi M."/>
            <person name="Freyberg S."/>
            <person name="Gallo A."/>
            <person name="Gournas C."/>
            <person name="Habgood R."/>
            <person name="Hainaut M."/>
            <person name="Harispe M.L."/>
            <person name="Henrissat B."/>
            <person name="Hilden K.S."/>
            <person name="Hope R."/>
            <person name="Hossain A."/>
            <person name="Karabika E."/>
            <person name="Karaffa L."/>
            <person name="Karanyi Z."/>
            <person name="Krasevec N."/>
            <person name="Kuo A."/>
            <person name="Kusch H."/>
            <person name="LaButti K."/>
            <person name="Lagendijk E.L."/>
            <person name="Lapidus A."/>
            <person name="Levasseur A."/>
            <person name="Lindquist E."/>
            <person name="Lipzen A."/>
            <person name="Logrieco A.F."/>
            <person name="MacCabe A."/>
            <person name="Maekelae M.R."/>
            <person name="Malavazi I."/>
            <person name="Melin P."/>
            <person name="Meyer V."/>
            <person name="Mielnichuk N."/>
            <person name="Miskei M."/>
            <person name="Molnar A.P."/>
            <person name="Mule G."/>
            <person name="Ngan C.Y."/>
            <person name="Orejas M."/>
            <person name="Orosz E."/>
            <person name="Ouedraogo J.P."/>
            <person name="Overkamp K.M."/>
            <person name="Park H.-S."/>
            <person name="Perrone G."/>
            <person name="Piumi F."/>
            <person name="Punt P.J."/>
            <person name="Ram A.F."/>
            <person name="Ramon A."/>
            <person name="Rauscher S."/>
            <person name="Record E."/>
            <person name="Riano-Pachon D.M."/>
            <person name="Robert V."/>
            <person name="Roehrig J."/>
            <person name="Ruller R."/>
            <person name="Salamov A."/>
            <person name="Salih N.S."/>
            <person name="Samson R.A."/>
            <person name="Sandor E."/>
            <person name="Sanguinetti M."/>
            <person name="Schuetze T."/>
            <person name="Sepcic K."/>
            <person name="Shelest E."/>
            <person name="Sherlock G."/>
            <person name="Sophianopoulou V."/>
            <person name="Squina F.M."/>
            <person name="Sun H."/>
            <person name="Susca A."/>
            <person name="Todd R.B."/>
            <person name="Tsang A."/>
            <person name="Unkles S.E."/>
            <person name="van de Wiele N."/>
            <person name="van Rossen-Uffink D."/>
            <person name="Oliveira J.V."/>
            <person name="Vesth T.C."/>
            <person name="Visser J."/>
            <person name="Yu J.-H."/>
            <person name="Zhou M."/>
            <person name="Andersen M.R."/>
            <person name="Archer D.B."/>
            <person name="Baker S.E."/>
            <person name="Benoit I."/>
            <person name="Brakhage A.A."/>
            <person name="Braus G.H."/>
            <person name="Fischer R."/>
            <person name="Frisvad J.C."/>
            <person name="Goldman G.H."/>
            <person name="Houbraken J."/>
            <person name="Oakley B."/>
            <person name="Pocsi I."/>
            <person name="Scazzocchio C."/>
            <person name="Seiboth B."/>
            <person name="vanKuyk P.A."/>
            <person name="Wortman J."/>
            <person name="Dyer P.S."/>
            <person name="Grigoriev I.V."/>
        </authorList>
    </citation>
    <scope>NUCLEOTIDE SEQUENCE [LARGE SCALE GENOMIC DNA]</scope>
    <source>
        <strain evidence="2">CBS 506.65</strain>
    </source>
</reference>
<dbReference type="GeneID" id="34613445"/>
<gene>
    <name evidence="1" type="ORF">ASPZODRAFT_17206</name>
</gene>